<evidence type="ECO:0000256" key="3">
    <source>
        <dbReference type="ARBA" id="ARBA00022679"/>
    </source>
</evidence>
<evidence type="ECO:0000256" key="2">
    <source>
        <dbReference type="ARBA" id="ARBA00012251"/>
    </source>
</evidence>
<keyword evidence="13" id="KW-1185">Reference proteome</keyword>
<evidence type="ECO:0000256" key="5">
    <source>
        <dbReference type="ARBA" id="ARBA00022737"/>
    </source>
</evidence>
<reference evidence="12 13" key="1">
    <citation type="submission" date="2018-11" db="EMBL/GenBank/DDBJ databases">
        <authorList>
            <consortium name="Pathogen Informatics"/>
        </authorList>
    </citation>
    <scope>NUCLEOTIDE SEQUENCE [LARGE SCALE GENOMIC DNA]</scope>
</reference>
<keyword evidence="4" id="KW-0479">Metal-binding</keyword>
<dbReference type="GO" id="GO:0016567">
    <property type="term" value="P:protein ubiquitination"/>
    <property type="evidence" value="ECO:0007669"/>
    <property type="project" value="InterPro"/>
</dbReference>
<evidence type="ECO:0000259" key="10">
    <source>
        <dbReference type="PROSITE" id="PS50089"/>
    </source>
</evidence>
<evidence type="ECO:0000256" key="7">
    <source>
        <dbReference type="ARBA" id="ARBA00022786"/>
    </source>
</evidence>
<dbReference type="Pfam" id="PF01485">
    <property type="entry name" value="IBR"/>
    <property type="match status" value="1"/>
</dbReference>
<dbReference type="GO" id="GO:0061630">
    <property type="term" value="F:ubiquitin protein ligase activity"/>
    <property type="evidence" value="ECO:0007669"/>
    <property type="project" value="UniProtKB-EC"/>
</dbReference>
<dbReference type="InterPro" id="IPR031127">
    <property type="entry name" value="E3_UB_ligase_RBR"/>
</dbReference>
<evidence type="ECO:0000313" key="12">
    <source>
        <dbReference type="EMBL" id="VDN15987.1"/>
    </source>
</evidence>
<name>A0A3P7LWK1_DIBLA</name>
<feature type="domain" description="RING-type" evidence="11">
    <location>
        <begin position="92"/>
        <end position="263"/>
    </location>
</feature>
<dbReference type="OrthoDB" id="1431934at2759"/>
<gene>
    <name evidence="12" type="ORF">DILT_LOCUS11818</name>
</gene>
<evidence type="ECO:0000256" key="6">
    <source>
        <dbReference type="ARBA" id="ARBA00022771"/>
    </source>
</evidence>
<dbReference type="AlphaFoldDB" id="A0A3P7LWK1"/>
<dbReference type="FunFam" id="3.30.40.10:FF:000137">
    <property type="entry name" value="RanBP-type and C3HC4-type zinc finger-containing protein 1"/>
    <property type="match status" value="1"/>
</dbReference>
<dbReference type="SMART" id="SM00647">
    <property type="entry name" value="IBR"/>
    <property type="match status" value="1"/>
</dbReference>
<evidence type="ECO:0000256" key="1">
    <source>
        <dbReference type="ARBA" id="ARBA00001798"/>
    </source>
</evidence>
<evidence type="ECO:0000256" key="9">
    <source>
        <dbReference type="PROSITE-ProRule" id="PRU00175"/>
    </source>
</evidence>
<keyword evidence="5" id="KW-0677">Repeat</keyword>
<evidence type="ECO:0000256" key="8">
    <source>
        <dbReference type="ARBA" id="ARBA00022833"/>
    </source>
</evidence>
<dbReference type="SUPFAM" id="SSF57850">
    <property type="entry name" value="RING/U-box"/>
    <property type="match status" value="2"/>
</dbReference>
<feature type="domain" description="RING-type" evidence="10">
    <location>
        <begin position="96"/>
        <end position="145"/>
    </location>
</feature>
<protein>
    <recommendedName>
        <fullName evidence="2">RBR-type E3 ubiquitin transferase</fullName>
        <ecNumber evidence="2">2.3.2.31</ecNumber>
    </recommendedName>
</protein>
<accession>A0A3P7LWK1</accession>
<dbReference type="Gene3D" id="3.30.40.10">
    <property type="entry name" value="Zinc/RING finger domain, C3HC4 (zinc finger)"/>
    <property type="match status" value="1"/>
</dbReference>
<keyword evidence="8" id="KW-0862">Zinc</keyword>
<dbReference type="GO" id="GO:0008270">
    <property type="term" value="F:zinc ion binding"/>
    <property type="evidence" value="ECO:0007669"/>
    <property type="project" value="UniProtKB-KW"/>
</dbReference>
<dbReference type="EMBL" id="UYRU01064300">
    <property type="protein sequence ID" value="VDN15987.1"/>
    <property type="molecule type" value="Genomic_DNA"/>
</dbReference>
<keyword evidence="3" id="KW-0808">Transferase</keyword>
<dbReference type="InterPro" id="IPR001841">
    <property type="entry name" value="Znf_RING"/>
</dbReference>
<dbReference type="InterPro" id="IPR002867">
    <property type="entry name" value="IBR_dom"/>
</dbReference>
<dbReference type="EC" id="2.3.2.31" evidence="2"/>
<comment type="catalytic activity">
    <reaction evidence="1">
        <text>[E2 ubiquitin-conjugating enzyme]-S-ubiquitinyl-L-cysteine + [acceptor protein]-L-lysine = [E2 ubiquitin-conjugating enzyme]-L-cysteine + [acceptor protein]-N(6)-ubiquitinyl-L-lysine.</text>
        <dbReference type="EC" id="2.3.2.31"/>
    </reaction>
</comment>
<dbReference type="PROSITE" id="PS50089">
    <property type="entry name" value="ZF_RING_2"/>
    <property type="match status" value="1"/>
</dbReference>
<evidence type="ECO:0000259" key="11">
    <source>
        <dbReference type="PROSITE" id="PS51873"/>
    </source>
</evidence>
<dbReference type="InterPro" id="IPR044066">
    <property type="entry name" value="TRIAD_supradom"/>
</dbReference>
<keyword evidence="7" id="KW-0833">Ubl conjugation pathway</keyword>
<dbReference type="PROSITE" id="PS51873">
    <property type="entry name" value="TRIAD"/>
    <property type="match status" value="1"/>
</dbReference>
<dbReference type="Gene3D" id="2.20.25.20">
    <property type="match status" value="1"/>
</dbReference>
<keyword evidence="6 9" id="KW-0863">Zinc-finger</keyword>
<dbReference type="Proteomes" id="UP000281553">
    <property type="component" value="Unassembled WGS sequence"/>
</dbReference>
<evidence type="ECO:0000256" key="4">
    <source>
        <dbReference type="ARBA" id="ARBA00022723"/>
    </source>
</evidence>
<dbReference type="PANTHER" id="PTHR11685">
    <property type="entry name" value="RBR FAMILY RING FINGER AND IBR DOMAIN-CONTAINING"/>
    <property type="match status" value="1"/>
</dbReference>
<dbReference type="InterPro" id="IPR013083">
    <property type="entry name" value="Znf_RING/FYVE/PHD"/>
</dbReference>
<evidence type="ECO:0000313" key="13">
    <source>
        <dbReference type="Proteomes" id="UP000281553"/>
    </source>
</evidence>
<organism evidence="12 13">
    <name type="scientific">Dibothriocephalus latus</name>
    <name type="common">Fish tapeworm</name>
    <name type="synonym">Diphyllobothrium latum</name>
    <dbReference type="NCBI Taxonomy" id="60516"/>
    <lineage>
        <taxon>Eukaryota</taxon>
        <taxon>Metazoa</taxon>
        <taxon>Spiralia</taxon>
        <taxon>Lophotrochozoa</taxon>
        <taxon>Platyhelminthes</taxon>
        <taxon>Cestoda</taxon>
        <taxon>Eucestoda</taxon>
        <taxon>Diphyllobothriidea</taxon>
        <taxon>Diphyllobothriidae</taxon>
        <taxon>Dibothriocephalus</taxon>
    </lineage>
</organism>
<proteinExistence type="predicted"/>
<sequence length="263" mass="30173">MFMDLVSARLTEEIGMFTGDFVVKHCCEFLEKEVVDYLFRTSPDAPISIDLFEYAELEEPSDDAEGGDMIYRLTDLAVSHEEQLRNHEFADATQQCPICFDELPGTQCIRFRKCRHVACRNCAADHFATQIEQGANACQPTCVSCAETVRQQEIRAVVTEELYAAYERRLLNLTLSNMPDMVLCPNRDCNNQHVMLNENRDQGVCPSCRFHFCARCMAAFHDKSPCKTGPLRGLSPDQGWSRYLLFVYTYTFRCRVYCVDFPD</sequence>